<dbReference type="AlphaFoldDB" id="A0A021W100"/>
<dbReference type="InterPro" id="IPR036412">
    <property type="entry name" value="HAD-like_sf"/>
</dbReference>
<keyword evidence="5" id="KW-1185">Reference proteome</keyword>
<evidence type="ECO:0000256" key="1">
    <source>
        <dbReference type="ARBA" id="ARBA00001946"/>
    </source>
</evidence>
<dbReference type="Proteomes" id="UP000019753">
    <property type="component" value="Unassembled WGS sequence"/>
</dbReference>
<evidence type="ECO:0000256" key="2">
    <source>
        <dbReference type="ARBA" id="ARBA00022801"/>
    </source>
</evidence>
<sequence length="251" mass="26452">MDGVLLDIDDTLVDTRGAFAVALTAAAASFLPHLPPERHAELLQVWRADTGGHYRRYTSGEIGYRDQRVARAAELQRVFGGAPLDDEAFARWDDLFETGFAGAWTAHEEVSAVVDALLAHGVAVGALSNAGVDYQTAKLRRVGLADRLEVLVGVDTLGVGKPHPSVFLEACRRLGTDPARTAYVGDELDVDAVAAVGAGLVGVWVDRPGPRRVIVPPEDVAAARAAGVHVVATLAELPVVLGLDGAQRPTA</sequence>
<proteinExistence type="predicted"/>
<dbReference type="PANTHER" id="PTHR46470">
    <property type="entry name" value="N-ACYLNEURAMINATE-9-PHOSPHATASE"/>
    <property type="match status" value="1"/>
</dbReference>
<protein>
    <submittedName>
        <fullName evidence="4">Haloacid dehalogenase</fullName>
    </submittedName>
</protein>
<keyword evidence="2" id="KW-0378">Hydrolase</keyword>
<dbReference type="EMBL" id="AXCW01000009">
    <property type="protein sequence ID" value="EYR65002.1"/>
    <property type="molecule type" value="Genomic_DNA"/>
</dbReference>
<dbReference type="Pfam" id="PF00702">
    <property type="entry name" value="Hydrolase"/>
    <property type="match status" value="1"/>
</dbReference>
<accession>A0A021W100</accession>
<evidence type="ECO:0000313" key="5">
    <source>
        <dbReference type="Proteomes" id="UP000019753"/>
    </source>
</evidence>
<dbReference type="SFLD" id="SFLDG01129">
    <property type="entry name" value="C1.5:_HAD__Beta-PGM__Phosphata"/>
    <property type="match status" value="1"/>
</dbReference>
<dbReference type="Gene3D" id="1.20.120.1600">
    <property type="match status" value="1"/>
</dbReference>
<gene>
    <name evidence="4" type="ORF">N866_19740</name>
</gene>
<dbReference type="InterPro" id="IPR023214">
    <property type="entry name" value="HAD_sf"/>
</dbReference>
<dbReference type="PANTHER" id="PTHR46470:SF4">
    <property type="entry name" value="5-AMINO-6-(5-PHOSPHO-D-RIBITYLAMINO)URACIL PHOSPHATASE YIGB"/>
    <property type="match status" value="1"/>
</dbReference>
<comment type="caution">
    <text evidence="4">The sequence shown here is derived from an EMBL/GenBank/DDBJ whole genome shotgun (WGS) entry which is preliminary data.</text>
</comment>
<dbReference type="InterPro" id="IPR051400">
    <property type="entry name" value="HAD-like_hydrolase"/>
</dbReference>
<dbReference type="NCBIfam" id="TIGR01549">
    <property type="entry name" value="HAD-SF-IA-v1"/>
    <property type="match status" value="1"/>
</dbReference>
<dbReference type="GO" id="GO:0016787">
    <property type="term" value="F:hydrolase activity"/>
    <property type="evidence" value="ECO:0007669"/>
    <property type="project" value="UniProtKB-KW"/>
</dbReference>
<dbReference type="GO" id="GO:0044281">
    <property type="term" value="P:small molecule metabolic process"/>
    <property type="evidence" value="ECO:0007669"/>
    <property type="project" value="UniProtKB-ARBA"/>
</dbReference>
<dbReference type="RefSeq" id="WP_034221819.1">
    <property type="nucleotide sequence ID" value="NZ_AXCW01000009.1"/>
</dbReference>
<reference evidence="4 5" key="1">
    <citation type="submission" date="2014-01" db="EMBL/GenBank/DDBJ databases">
        <title>Actinotalea ferrariae CF5-4.</title>
        <authorList>
            <person name="Chen F."/>
            <person name="Li Y."/>
            <person name="Wang G."/>
        </authorList>
    </citation>
    <scope>NUCLEOTIDE SEQUENCE [LARGE SCALE GENOMIC DNA]</scope>
    <source>
        <strain evidence="4 5">CF5-4</strain>
    </source>
</reference>
<dbReference type="Gene3D" id="3.40.50.1000">
    <property type="entry name" value="HAD superfamily/HAD-like"/>
    <property type="match status" value="1"/>
</dbReference>
<evidence type="ECO:0000256" key="3">
    <source>
        <dbReference type="ARBA" id="ARBA00022842"/>
    </source>
</evidence>
<keyword evidence="3" id="KW-0460">Magnesium</keyword>
<dbReference type="PRINTS" id="PR00413">
    <property type="entry name" value="HADHALOGNASE"/>
</dbReference>
<dbReference type="SFLD" id="SFLDS00003">
    <property type="entry name" value="Haloacid_Dehalogenase"/>
    <property type="match status" value="1"/>
</dbReference>
<dbReference type="SUPFAM" id="SSF56784">
    <property type="entry name" value="HAD-like"/>
    <property type="match status" value="1"/>
</dbReference>
<evidence type="ECO:0000313" key="4">
    <source>
        <dbReference type="EMBL" id="EYR65002.1"/>
    </source>
</evidence>
<organism evidence="4 5">
    <name type="scientific">Actinotalea ferrariae CF5-4</name>
    <dbReference type="NCBI Taxonomy" id="948458"/>
    <lineage>
        <taxon>Bacteria</taxon>
        <taxon>Bacillati</taxon>
        <taxon>Actinomycetota</taxon>
        <taxon>Actinomycetes</taxon>
        <taxon>Micrococcales</taxon>
        <taxon>Cellulomonadaceae</taxon>
        <taxon>Actinotalea</taxon>
    </lineage>
</organism>
<name>A0A021W100_9CELL</name>
<comment type="cofactor">
    <cofactor evidence="1">
        <name>Mg(2+)</name>
        <dbReference type="ChEBI" id="CHEBI:18420"/>
    </cofactor>
</comment>
<dbReference type="InterPro" id="IPR006439">
    <property type="entry name" value="HAD-SF_hydro_IA"/>
</dbReference>